<proteinExistence type="predicted"/>
<protein>
    <recommendedName>
        <fullName evidence="3">Mobile element protein</fullName>
    </recommendedName>
</protein>
<name>A0ABR5AR99_BACBA</name>
<evidence type="ECO:0000313" key="2">
    <source>
        <dbReference type="Proteomes" id="UP000031982"/>
    </source>
</evidence>
<accession>A0ABR5AR99</accession>
<reference evidence="1 2" key="1">
    <citation type="submission" date="2015-01" db="EMBL/GenBank/DDBJ databases">
        <title>Genome Assembly of Bacillus badius MTCC 1458.</title>
        <authorList>
            <person name="Verma A."/>
            <person name="Khatri I."/>
            <person name="Mual P."/>
            <person name="Subramanian S."/>
            <person name="Krishnamurthi S."/>
        </authorList>
    </citation>
    <scope>NUCLEOTIDE SEQUENCE [LARGE SCALE GENOMIC DNA]</scope>
    <source>
        <strain evidence="1 2">MTCC 1458</strain>
    </source>
</reference>
<dbReference type="EMBL" id="JXLP01000016">
    <property type="protein sequence ID" value="KIL77204.1"/>
    <property type="molecule type" value="Genomic_DNA"/>
</dbReference>
<keyword evidence="2" id="KW-1185">Reference proteome</keyword>
<evidence type="ECO:0000313" key="1">
    <source>
        <dbReference type="EMBL" id="KIL77204.1"/>
    </source>
</evidence>
<dbReference type="Proteomes" id="UP000031982">
    <property type="component" value="Unassembled WGS sequence"/>
</dbReference>
<evidence type="ECO:0008006" key="3">
    <source>
        <dbReference type="Google" id="ProtNLM"/>
    </source>
</evidence>
<sequence length="54" mass="6590">MNIFLKFIHEYNLFYIHENVKLLYLMKCLKVMKRDLRNSLPLDLFLIKRAGQTC</sequence>
<organism evidence="1 2">
    <name type="scientific">Bacillus badius</name>
    <dbReference type="NCBI Taxonomy" id="1455"/>
    <lineage>
        <taxon>Bacteria</taxon>
        <taxon>Bacillati</taxon>
        <taxon>Bacillota</taxon>
        <taxon>Bacilli</taxon>
        <taxon>Bacillales</taxon>
        <taxon>Bacillaceae</taxon>
        <taxon>Pseudobacillus</taxon>
    </lineage>
</organism>
<comment type="caution">
    <text evidence="1">The sequence shown here is derived from an EMBL/GenBank/DDBJ whole genome shotgun (WGS) entry which is preliminary data.</text>
</comment>
<gene>
    <name evidence="1" type="ORF">SD77_1651</name>
</gene>